<dbReference type="EMBL" id="WHVB01000009">
    <property type="protein sequence ID" value="KAF8479579.1"/>
    <property type="molecule type" value="Genomic_DNA"/>
</dbReference>
<evidence type="ECO:0000313" key="3">
    <source>
        <dbReference type="Proteomes" id="UP000759537"/>
    </source>
</evidence>
<accession>A0A9P5MV49</accession>
<organism evidence="2 3">
    <name type="scientific">Russula ochroleuca</name>
    <dbReference type="NCBI Taxonomy" id="152965"/>
    <lineage>
        <taxon>Eukaryota</taxon>
        <taxon>Fungi</taxon>
        <taxon>Dikarya</taxon>
        <taxon>Basidiomycota</taxon>
        <taxon>Agaricomycotina</taxon>
        <taxon>Agaricomycetes</taxon>
        <taxon>Russulales</taxon>
        <taxon>Russulaceae</taxon>
        <taxon>Russula</taxon>
    </lineage>
</organism>
<keyword evidence="3" id="KW-1185">Reference proteome</keyword>
<feature type="compositionally biased region" description="Low complexity" evidence="1">
    <location>
        <begin position="477"/>
        <end position="506"/>
    </location>
</feature>
<feature type="compositionally biased region" description="Low complexity" evidence="1">
    <location>
        <begin position="375"/>
        <end position="390"/>
    </location>
</feature>
<comment type="caution">
    <text evidence="2">The sequence shown here is derived from an EMBL/GenBank/DDBJ whole genome shotgun (WGS) entry which is preliminary data.</text>
</comment>
<evidence type="ECO:0000313" key="2">
    <source>
        <dbReference type="EMBL" id="KAF8479579.1"/>
    </source>
</evidence>
<dbReference type="OrthoDB" id="3252728at2759"/>
<name>A0A9P5MV49_9AGAM</name>
<feature type="region of interest" description="Disordered" evidence="1">
    <location>
        <begin position="297"/>
        <end position="518"/>
    </location>
</feature>
<evidence type="ECO:0000256" key="1">
    <source>
        <dbReference type="SAM" id="MobiDB-lite"/>
    </source>
</evidence>
<feature type="compositionally biased region" description="Basic residues" evidence="1">
    <location>
        <begin position="357"/>
        <end position="372"/>
    </location>
</feature>
<dbReference type="AlphaFoldDB" id="A0A9P5MV49"/>
<feature type="compositionally biased region" description="Low complexity" evidence="1">
    <location>
        <begin position="303"/>
        <end position="338"/>
    </location>
</feature>
<reference evidence="2" key="2">
    <citation type="journal article" date="2020" name="Nat. Commun.">
        <title>Large-scale genome sequencing of mycorrhizal fungi provides insights into the early evolution of symbiotic traits.</title>
        <authorList>
            <person name="Miyauchi S."/>
            <person name="Kiss E."/>
            <person name="Kuo A."/>
            <person name="Drula E."/>
            <person name="Kohler A."/>
            <person name="Sanchez-Garcia M."/>
            <person name="Morin E."/>
            <person name="Andreopoulos B."/>
            <person name="Barry K.W."/>
            <person name="Bonito G."/>
            <person name="Buee M."/>
            <person name="Carver A."/>
            <person name="Chen C."/>
            <person name="Cichocki N."/>
            <person name="Clum A."/>
            <person name="Culley D."/>
            <person name="Crous P.W."/>
            <person name="Fauchery L."/>
            <person name="Girlanda M."/>
            <person name="Hayes R.D."/>
            <person name="Keri Z."/>
            <person name="LaButti K."/>
            <person name="Lipzen A."/>
            <person name="Lombard V."/>
            <person name="Magnuson J."/>
            <person name="Maillard F."/>
            <person name="Murat C."/>
            <person name="Nolan M."/>
            <person name="Ohm R.A."/>
            <person name="Pangilinan J."/>
            <person name="Pereira M.F."/>
            <person name="Perotto S."/>
            <person name="Peter M."/>
            <person name="Pfister S."/>
            <person name="Riley R."/>
            <person name="Sitrit Y."/>
            <person name="Stielow J.B."/>
            <person name="Szollosi G."/>
            <person name="Zifcakova L."/>
            <person name="Stursova M."/>
            <person name="Spatafora J.W."/>
            <person name="Tedersoo L."/>
            <person name="Vaario L.M."/>
            <person name="Yamada A."/>
            <person name="Yan M."/>
            <person name="Wang P."/>
            <person name="Xu J."/>
            <person name="Bruns T."/>
            <person name="Baldrian P."/>
            <person name="Vilgalys R."/>
            <person name="Dunand C."/>
            <person name="Henrissat B."/>
            <person name="Grigoriev I.V."/>
            <person name="Hibbett D."/>
            <person name="Nagy L.G."/>
            <person name="Martin F.M."/>
        </authorList>
    </citation>
    <scope>NUCLEOTIDE SEQUENCE</scope>
    <source>
        <strain evidence="2">Prilba</strain>
    </source>
</reference>
<reference evidence="2" key="1">
    <citation type="submission" date="2019-10" db="EMBL/GenBank/DDBJ databases">
        <authorList>
            <consortium name="DOE Joint Genome Institute"/>
            <person name="Kuo A."/>
            <person name="Miyauchi S."/>
            <person name="Kiss E."/>
            <person name="Drula E."/>
            <person name="Kohler A."/>
            <person name="Sanchez-Garcia M."/>
            <person name="Andreopoulos B."/>
            <person name="Barry K.W."/>
            <person name="Bonito G."/>
            <person name="Buee M."/>
            <person name="Carver A."/>
            <person name="Chen C."/>
            <person name="Cichocki N."/>
            <person name="Clum A."/>
            <person name="Culley D."/>
            <person name="Crous P.W."/>
            <person name="Fauchery L."/>
            <person name="Girlanda M."/>
            <person name="Hayes R."/>
            <person name="Keri Z."/>
            <person name="LaButti K."/>
            <person name="Lipzen A."/>
            <person name="Lombard V."/>
            <person name="Magnuson J."/>
            <person name="Maillard F."/>
            <person name="Morin E."/>
            <person name="Murat C."/>
            <person name="Nolan M."/>
            <person name="Ohm R."/>
            <person name="Pangilinan J."/>
            <person name="Pereira M."/>
            <person name="Perotto S."/>
            <person name="Peter M."/>
            <person name="Riley R."/>
            <person name="Sitrit Y."/>
            <person name="Stielow B."/>
            <person name="Szollosi G."/>
            <person name="Zifcakova L."/>
            <person name="Stursova M."/>
            <person name="Spatafora J.W."/>
            <person name="Tedersoo L."/>
            <person name="Vaario L.-M."/>
            <person name="Yamada A."/>
            <person name="Yan M."/>
            <person name="Wang P."/>
            <person name="Xu J."/>
            <person name="Bruns T."/>
            <person name="Baldrian P."/>
            <person name="Vilgalys R."/>
            <person name="Henrissat B."/>
            <person name="Grigoriev I.V."/>
            <person name="Hibbett D."/>
            <person name="Nagy L.G."/>
            <person name="Martin F.M."/>
        </authorList>
    </citation>
    <scope>NUCLEOTIDE SEQUENCE</scope>
    <source>
        <strain evidence="2">Prilba</strain>
    </source>
</reference>
<protein>
    <submittedName>
        <fullName evidence="2">Uncharacterized protein</fullName>
    </submittedName>
</protein>
<proteinExistence type="predicted"/>
<dbReference type="Proteomes" id="UP000759537">
    <property type="component" value="Unassembled WGS sequence"/>
</dbReference>
<gene>
    <name evidence="2" type="ORF">DFH94DRAFT_488544</name>
</gene>
<feature type="compositionally biased region" description="Low complexity" evidence="1">
    <location>
        <begin position="455"/>
        <end position="468"/>
    </location>
</feature>
<feature type="compositionally biased region" description="Low complexity" evidence="1">
    <location>
        <begin position="263"/>
        <end position="280"/>
    </location>
</feature>
<feature type="region of interest" description="Disordered" evidence="1">
    <location>
        <begin position="233"/>
        <end position="282"/>
    </location>
</feature>
<feature type="compositionally biased region" description="Low complexity" evidence="1">
    <location>
        <begin position="234"/>
        <end position="245"/>
    </location>
</feature>
<sequence>MLPPSANSGPLSDVFRAKVTSLIKEQLKPIVTELAAQQQTLKTHIALLKHNHNVNDYQMTSLENIRDLEQSVNFKVSGVLGFDPWQHPTMGTNLREPVPADPRLIPQFTPIDKATPAERAAVSAALVKDAGMSARQIGVPLTLHDFPGNPSISGGGKKEDPMHASVPLFGLNAPRWRAMQGLEDHGIPGTAAWDGVVARPVEKKAQQLYQQRAKELKRPLWKLIEQGADPLGIGAASSSSSPGAGTRHSDVPDVPAGASLFNTTPAARPAASSISSSSTPHARRELYRTYAIADMESTSNKASRTSSLRRSSTMATIGSTTSEASSRSTLSRVSTTATIGSEPDFSSLTATTTTTKSKAKKKQPIGKQRVTRTKTAAPASPTSPSPSTAPEQPKRGATLKRGRGAAELDDTTDNTASSSTDTDGDINILQSWAEINQEKEDEEGAEPARKRRKSSATSNSNTNSTTTRPDGDGQGQGQQPRRSTRVTRASAAATGAAAASQPAPRGRATKGKKANKRS</sequence>
<feature type="compositionally biased region" description="Basic residues" evidence="1">
    <location>
        <begin position="507"/>
        <end position="518"/>
    </location>
</feature>